<reference evidence="3" key="1">
    <citation type="submission" date="2020-10" db="EMBL/GenBank/DDBJ databases">
        <authorList>
            <person name="Gilroy R."/>
        </authorList>
    </citation>
    <scope>NUCLEOTIDE SEQUENCE</scope>
    <source>
        <strain evidence="3">ChiSjej1B19-7085</strain>
    </source>
</reference>
<dbReference type="EMBL" id="DVHF01000010">
    <property type="protein sequence ID" value="HIR56183.1"/>
    <property type="molecule type" value="Genomic_DNA"/>
</dbReference>
<gene>
    <name evidence="3" type="ORF">IAA54_00785</name>
</gene>
<dbReference type="PANTHER" id="PTHR35848">
    <property type="entry name" value="OXALATE-BINDING PROTEIN"/>
    <property type="match status" value="1"/>
</dbReference>
<dbReference type="InterPro" id="IPR051610">
    <property type="entry name" value="GPI/OXD"/>
</dbReference>
<comment type="caution">
    <text evidence="3">The sequence shown here is derived from an EMBL/GenBank/DDBJ whole genome shotgun (WGS) entry which is preliminary data.</text>
</comment>
<feature type="domain" description="Cupin type-2" evidence="2">
    <location>
        <begin position="36"/>
        <end position="103"/>
    </location>
</feature>
<proteinExistence type="predicted"/>
<evidence type="ECO:0000256" key="1">
    <source>
        <dbReference type="ARBA" id="ARBA00022723"/>
    </source>
</evidence>
<evidence type="ECO:0000313" key="4">
    <source>
        <dbReference type="Proteomes" id="UP000886785"/>
    </source>
</evidence>
<evidence type="ECO:0000259" key="2">
    <source>
        <dbReference type="Pfam" id="PF07883"/>
    </source>
</evidence>
<dbReference type="GO" id="GO:0046872">
    <property type="term" value="F:metal ion binding"/>
    <property type="evidence" value="ECO:0007669"/>
    <property type="project" value="UniProtKB-KW"/>
</dbReference>
<dbReference type="Pfam" id="PF07883">
    <property type="entry name" value="Cupin_2"/>
    <property type="match status" value="1"/>
</dbReference>
<organism evidence="3 4">
    <name type="scientific">Candidatus Gallacutalibacter pullicola</name>
    <dbReference type="NCBI Taxonomy" id="2840830"/>
    <lineage>
        <taxon>Bacteria</taxon>
        <taxon>Bacillati</taxon>
        <taxon>Bacillota</taxon>
        <taxon>Clostridia</taxon>
        <taxon>Eubacteriales</taxon>
        <taxon>Candidatus Gallacutalibacter</taxon>
    </lineage>
</organism>
<dbReference type="Gene3D" id="2.60.120.10">
    <property type="entry name" value="Jelly Rolls"/>
    <property type="match status" value="1"/>
</dbReference>
<reference evidence="3" key="2">
    <citation type="journal article" date="2021" name="PeerJ">
        <title>Extensive microbial diversity within the chicken gut microbiome revealed by metagenomics and culture.</title>
        <authorList>
            <person name="Gilroy R."/>
            <person name="Ravi A."/>
            <person name="Getino M."/>
            <person name="Pursley I."/>
            <person name="Horton D.L."/>
            <person name="Alikhan N.F."/>
            <person name="Baker D."/>
            <person name="Gharbi K."/>
            <person name="Hall N."/>
            <person name="Watson M."/>
            <person name="Adriaenssens E.M."/>
            <person name="Foster-Nyarko E."/>
            <person name="Jarju S."/>
            <person name="Secka A."/>
            <person name="Antonio M."/>
            <person name="Oren A."/>
            <person name="Chaudhuri R.R."/>
            <person name="La Ragione R."/>
            <person name="Hildebrand F."/>
            <person name="Pallen M.J."/>
        </authorList>
    </citation>
    <scope>NUCLEOTIDE SEQUENCE</scope>
    <source>
        <strain evidence="3">ChiSjej1B19-7085</strain>
    </source>
</reference>
<accession>A0A9D1J0G1</accession>
<dbReference type="SUPFAM" id="SSF51182">
    <property type="entry name" value="RmlC-like cupins"/>
    <property type="match status" value="1"/>
</dbReference>
<dbReference type="AlphaFoldDB" id="A0A9D1J0G1"/>
<evidence type="ECO:0000313" key="3">
    <source>
        <dbReference type="EMBL" id="HIR56183.1"/>
    </source>
</evidence>
<name>A0A9D1J0G1_9FIRM</name>
<dbReference type="InterPro" id="IPR013096">
    <property type="entry name" value="Cupin_2"/>
</dbReference>
<keyword evidence="1" id="KW-0479">Metal-binding</keyword>
<dbReference type="InterPro" id="IPR011051">
    <property type="entry name" value="RmlC_Cupin_sf"/>
</dbReference>
<dbReference type="Proteomes" id="UP000886785">
    <property type="component" value="Unassembled WGS sequence"/>
</dbReference>
<dbReference type="InterPro" id="IPR014710">
    <property type="entry name" value="RmlC-like_jellyroll"/>
</dbReference>
<dbReference type="PANTHER" id="PTHR35848:SF6">
    <property type="entry name" value="CUPIN TYPE-2 DOMAIN-CONTAINING PROTEIN"/>
    <property type="match status" value="1"/>
</dbReference>
<protein>
    <submittedName>
        <fullName evidence="3">Cupin domain-containing protein</fullName>
    </submittedName>
</protein>
<dbReference type="CDD" id="cd02221">
    <property type="entry name" value="cupin_TM1287-like"/>
    <property type="match status" value="1"/>
</dbReference>
<sequence>MEIVKKENANGGKGPMYIKHILTGDELNSKVRMFAEVTIPAGSVLGYHEHHGESETYYITAGEGEYNDNGTVRTVKKGDYTFTPSGSGHGIANNGTEDLVFIALIQLD</sequence>